<accession>A0A438GD36</accession>
<sequence length="131" mass="14833">MSCLQRELVLLEGSFLVQSVHHEAFKSHERPTISNYYANIFTFLSKITKNLNLKIIFISMNVDKSQFIHYALDHIHVFIDGFVSFGCRGKLALKTHDSADKSLAGTLMAELTTMKLDGTCGMHEHILEMSN</sequence>
<evidence type="ECO:0000313" key="1">
    <source>
        <dbReference type="EMBL" id="RVW70125.1"/>
    </source>
</evidence>
<comment type="caution">
    <text evidence="1">The sequence shown here is derived from an EMBL/GenBank/DDBJ whole genome shotgun (WGS) entry which is preliminary data.</text>
</comment>
<dbReference type="EMBL" id="QGNW01000472">
    <property type="protein sequence ID" value="RVW70125.1"/>
    <property type="molecule type" value="Genomic_DNA"/>
</dbReference>
<evidence type="ECO:0000313" key="2">
    <source>
        <dbReference type="Proteomes" id="UP000288805"/>
    </source>
</evidence>
<name>A0A438GD36_VITVI</name>
<protein>
    <submittedName>
        <fullName evidence="1">Uncharacterized protein</fullName>
    </submittedName>
</protein>
<dbReference type="Proteomes" id="UP000288805">
    <property type="component" value="Unassembled WGS sequence"/>
</dbReference>
<gene>
    <name evidence="1" type="ORF">CK203_062183</name>
</gene>
<reference evidence="1 2" key="1">
    <citation type="journal article" date="2018" name="PLoS Genet.">
        <title>Population sequencing reveals clonal diversity and ancestral inbreeding in the grapevine cultivar Chardonnay.</title>
        <authorList>
            <person name="Roach M.J."/>
            <person name="Johnson D.L."/>
            <person name="Bohlmann J."/>
            <person name="van Vuuren H.J."/>
            <person name="Jones S.J."/>
            <person name="Pretorius I.S."/>
            <person name="Schmidt S.A."/>
            <person name="Borneman A.R."/>
        </authorList>
    </citation>
    <scope>NUCLEOTIDE SEQUENCE [LARGE SCALE GENOMIC DNA]</scope>
    <source>
        <strain evidence="2">cv. Chardonnay</strain>
        <tissue evidence="1">Leaf</tissue>
    </source>
</reference>
<dbReference type="AlphaFoldDB" id="A0A438GD36"/>
<organism evidence="1 2">
    <name type="scientific">Vitis vinifera</name>
    <name type="common">Grape</name>
    <dbReference type="NCBI Taxonomy" id="29760"/>
    <lineage>
        <taxon>Eukaryota</taxon>
        <taxon>Viridiplantae</taxon>
        <taxon>Streptophyta</taxon>
        <taxon>Embryophyta</taxon>
        <taxon>Tracheophyta</taxon>
        <taxon>Spermatophyta</taxon>
        <taxon>Magnoliopsida</taxon>
        <taxon>eudicotyledons</taxon>
        <taxon>Gunneridae</taxon>
        <taxon>Pentapetalae</taxon>
        <taxon>rosids</taxon>
        <taxon>Vitales</taxon>
        <taxon>Vitaceae</taxon>
        <taxon>Viteae</taxon>
        <taxon>Vitis</taxon>
    </lineage>
</organism>
<proteinExistence type="predicted"/>